<organism evidence="1 2">
    <name type="scientific">Effrenium voratum</name>
    <dbReference type="NCBI Taxonomy" id="2562239"/>
    <lineage>
        <taxon>Eukaryota</taxon>
        <taxon>Sar</taxon>
        <taxon>Alveolata</taxon>
        <taxon>Dinophyceae</taxon>
        <taxon>Suessiales</taxon>
        <taxon>Symbiodiniaceae</taxon>
        <taxon>Effrenium</taxon>
    </lineage>
</organism>
<proteinExistence type="predicted"/>
<gene>
    <name evidence="1" type="ORF">EVOR1521_LOCUS16050</name>
</gene>
<evidence type="ECO:0008006" key="3">
    <source>
        <dbReference type="Google" id="ProtNLM"/>
    </source>
</evidence>
<dbReference type="InterPro" id="IPR053143">
    <property type="entry name" value="Arylsulfate_ST"/>
</dbReference>
<reference evidence="1" key="1">
    <citation type="submission" date="2023-08" db="EMBL/GenBank/DDBJ databases">
        <authorList>
            <person name="Chen Y."/>
            <person name="Shah S."/>
            <person name="Dougan E. K."/>
            <person name="Thang M."/>
            <person name="Chan C."/>
        </authorList>
    </citation>
    <scope>NUCLEOTIDE SEQUENCE</scope>
</reference>
<dbReference type="GO" id="GO:0004062">
    <property type="term" value="F:aryl sulfotransferase activity"/>
    <property type="evidence" value="ECO:0007669"/>
    <property type="project" value="InterPro"/>
</dbReference>
<evidence type="ECO:0000313" key="2">
    <source>
        <dbReference type="Proteomes" id="UP001178507"/>
    </source>
</evidence>
<dbReference type="Pfam" id="PF05935">
    <property type="entry name" value="Arylsulfotrans"/>
    <property type="match status" value="1"/>
</dbReference>
<dbReference type="PANTHER" id="PTHR35340:SF5">
    <property type="entry name" value="ASST-DOMAIN-CONTAINING PROTEIN"/>
    <property type="match status" value="1"/>
</dbReference>
<name>A0AA36IMT4_9DINO</name>
<dbReference type="EMBL" id="CAUJNA010002124">
    <property type="protein sequence ID" value="CAJ1390706.1"/>
    <property type="molecule type" value="Genomic_DNA"/>
</dbReference>
<dbReference type="AlphaFoldDB" id="A0AA36IMT4"/>
<keyword evidence="2" id="KW-1185">Reference proteome</keyword>
<dbReference type="PANTHER" id="PTHR35340">
    <property type="entry name" value="PQQ ENZYME REPEAT PROTEIN-RELATED"/>
    <property type="match status" value="1"/>
</dbReference>
<dbReference type="InterPro" id="IPR010262">
    <property type="entry name" value="Arylsulfotransferase_bact"/>
</dbReference>
<protein>
    <recommendedName>
        <fullName evidence="3">Arylsulfotransferase (ASST)</fullName>
    </recommendedName>
</protein>
<comment type="caution">
    <text evidence="1">The sequence shown here is derived from an EMBL/GenBank/DDBJ whole genome shotgun (WGS) entry which is preliminary data.</text>
</comment>
<sequence>MFQLPLSKRTVGVVTRKDAKMAAGYTLFNASRETYLIDEDGQLVHQWRSCRNVFTSYLLPSGNLLRDGTVALHSPGFQVGGAGGVVEEVDWDNRQVWVFDFYPYQQTLAHHDLEPLANGHVLVMVWERKTKQQALDAGRRPDLIADEGIWNDLIIELKPEGSSATRVWQWSMWDHLIQDFCPSLPHFGDVSAHPELFDINICPVAGKGAQRNKTLAQEGMDKNCLGLAFWKQPGKTGEKDWLHINSISHDPVRDQIALGLHNAGEVVIIDHSTTTQEASSHEGGQRGKGGDILYRFGNPAMCRQGTLADQFLFCSHHAVFIRGAPGEGNVLIFNNGRAPDRLFSTVEEYELADSHGNFSPYTGPQAPVWSYGEPCGKYGSFYCTHISGARRLVNGNTLVIMGPQGILFEITPEGEEVWRYINPVQADCEHYVAAVRQGDFRAEGKFSLFTAMRYERSYPGLLQDGKPRQLQSGRYLEA</sequence>
<dbReference type="Proteomes" id="UP001178507">
    <property type="component" value="Unassembled WGS sequence"/>
</dbReference>
<evidence type="ECO:0000313" key="1">
    <source>
        <dbReference type="EMBL" id="CAJ1390706.1"/>
    </source>
</evidence>
<accession>A0AA36IMT4</accession>